<dbReference type="InterPro" id="IPR021505">
    <property type="entry name" value="Phage_B3_Orf6"/>
</dbReference>
<feature type="coiled-coil region" evidence="1">
    <location>
        <begin position="5"/>
        <end position="40"/>
    </location>
</feature>
<evidence type="ECO:0000313" key="2">
    <source>
        <dbReference type="EMBL" id="HIZ15186.1"/>
    </source>
</evidence>
<proteinExistence type="predicted"/>
<keyword evidence="1" id="KW-0175">Coiled coil</keyword>
<evidence type="ECO:0000256" key="1">
    <source>
        <dbReference type="SAM" id="Coils"/>
    </source>
</evidence>
<reference evidence="2" key="2">
    <citation type="submission" date="2021-04" db="EMBL/GenBank/DDBJ databases">
        <authorList>
            <person name="Gilroy R."/>
        </authorList>
    </citation>
    <scope>NUCLEOTIDE SEQUENCE</scope>
    <source>
        <strain evidence="2">ChiHjej11B10-19426</strain>
    </source>
</reference>
<dbReference type="Pfam" id="PF11363">
    <property type="entry name" value="DUF3164"/>
    <property type="match status" value="1"/>
</dbReference>
<reference evidence="2" key="1">
    <citation type="journal article" date="2021" name="PeerJ">
        <title>Extensive microbial diversity within the chicken gut microbiome revealed by metagenomics and culture.</title>
        <authorList>
            <person name="Gilroy R."/>
            <person name="Ravi A."/>
            <person name="Getino M."/>
            <person name="Pursley I."/>
            <person name="Horton D.L."/>
            <person name="Alikhan N.F."/>
            <person name="Baker D."/>
            <person name="Gharbi K."/>
            <person name="Hall N."/>
            <person name="Watson M."/>
            <person name="Adriaenssens E.M."/>
            <person name="Foster-Nyarko E."/>
            <person name="Jarju S."/>
            <person name="Secka A."/>
            <person name="Antonio M."/>
            <person name="Oren A."/>
            <person name="Chaudhuri R.R."/>
            <person name="La Ragione R."/>
            <person name="Hildebrand F."/>
            <person name="Pallen M.J."/>
        </authorList>
    </citation>
    <scope>NUCLEOTIDE SEQUENCE</scope>
    <source>
        <strain evidence="2">ChiHjej11B10-19426</strain>
    </source>
</reference>
<organism evidence="2 3">
    <name type="scientific">Candidatus Tidjanibacter faecipullorum</name>
    <dbReference type="NCBI Taxonomy" id="2838766"/>
    <lineage>
        <taxon>Bacteria</taxon>
        <taxon>Pseudomonadati</taxon>
        <taxon>Bacteroidota</taxon>
        <taxon>Bacteroidia</taxon>
        <taxon>Bacteroidales</taxon>
        <taxon>Rikenellaceae</taxon>
        <taxon>Tidjanibacter</taxon>
    </lineage>
</organism>
<name>A0A9D2DDR0_9BACT</name>
<sequence>MDNISNLSTEQLEQLLAQRKEEERQAVEERRKAYESTKAEFLAAMATRTHEVVSAVRAFHDVVVKETAAFYELMRDYGALRVADQRGYIIQNDTFKIEVRCNKVKTFDERADIAAGRLIEFLNSWIKGRDHGAEDPMYKLAMTMLERNRNGDLDYKSISKLYELEQQFNDPEYSDIMRLFKESNVVEGTAMNFYFYERTEMGGWRRLEPSFNRM</sequence>
<accession>A0A9D2DDR0</accession>
<comment type="caution">
    <text evidence="2">The sequence shown here is derived from an EMBL/GenBank/DDBJ whole genome shotgun (WGS) entry which is preliminary data.</text>
</comment>
<dbReference type="AlphaFoldDB" id="A0A9D2DDR0"/>
<evidence type="ECO:0000313" key="3">
    <source>
        <dbReference type="Proteomes" id="UP000824014"/>
    </source>
</evidence>
<dbReference type="Proteomes" id="UP000824014">
    <property type="component" value="Unassembled WGS sequence"/>
</dbReference>
<protein>
    <submittedName>
        <fullName evidence="2">DUF3164 family protein</fullName>
    </submittedName>
</protein>
<dbReference type="EMBL" id="DXCC01000015">
    <property type="protein sequence ID" value="HIZ15186.1"/>
    <property type="molecule type" value="Genomic_DNA"/>
</dbReference>
<gene>
    <name evidence="2" type="ORF">H9816_04680</name>
</gene>